<evidence type="ECO:0000313" key="2">
    <source>
        <dbReference type="EMBL" id="GAA2772897.1"/>
    </source>
</evidence>
<evidence type="ECO:0000256" key="1">
    <source>
        <dbReference type="SAM" id="MobiDB-lite"/>
    </source>
</evidence>
<gene>
    <name evidence="2" type="ORF">GCM10010470_00530</name>
</gene>
<dbReference type="Proteomes" id="UP001500979">
    <property type="component" value="Unassembled WGS sequence"/>
</dbReference>
<accession>A0ABN3UZV2</accession>
<dbReference type="EMBL" id="BAAAUX010000001">
    <property type="protein sequence ID" value="GAA2772897.1"/>
    <property type="molecule type" value="Genomic_DNA"/>
</dbReference>
<reference evidence="2 3" key="1">
    <citation type="journal article" date="2019" name="Int. J. Syst. Evol. Microbiol.">
        <title>The Global Catalogue of Microorganisms (GCM) 10K type strain sequencing project: providing services to taxonomists for standard genome sequencing and annotation.</title>
        <authorList>
            <consortium name="The Broad Institute Genomics Platform"/>
            <consortium name="The Broad Institute Genome Sequencing Center for Infectious Disease"/>
            <person name="Wu L."/>
            <person name="Ma J."/>
        </authorList>
    </citation>
    <scope>NUCLEOTIDE SEQUENCE [LARGE SCALE GENOMIC DNA]</scope>
    <source>
        <strain evidence="2 3">JCM 9383</strain>
    </source>
</reference>
<organism evidence="2 3">
    <name type="scientific">Saccharopolyspora taberi</name>
    <dbReference type="NCBI Taxonomy" id="60895"/>
    <lineage>
        <taxon>Bacteria</taxon>
        <taxon>Bacillati</taxon>
        <taxon>Actinomycetota</taxon>
        <taxon>Actinomycetes</taxon>
        <taxon>Pseudonocardiales</taxon>
        <taxon>Pseudonocardiaceae</taxon>
        <taxon>Saccharopolyspora</taxon>
    </lineage>
</organism>
<name>A0ABN3UZV2_9PSEU</name>
<dbReference type="RefSeq" id="WP_344677243.1">
    <property type="nucleotide sequence ID" value="NZ_BAAAUX010000001.1"/>
</dbReference>
<proteinExistence type="predicted"/>
<comment type="caution">
    <text evidence="2">The sequence shown here is derived from an EMBL/GenBank/DDBJ whole genome shotgun (WGS) entry which is preliminary data.</text>
</comment>
<feature type="region of interest" description="Disordered" evidence="1">
    <location>
        <begin position="1"/>
        <end position="20"/>
    </location>
</feature>
<protein>
    <submittedName>
        <fullName evidence="2">Uncharacterized protein</fullName>
    </submittedName>
</protein>
<evidence type="ECO:0000313" key="3">
    <source>
        <dbReference type="Proteomes" id="UP001500979"/>
    </source>
</evidence>
<keyword evidence="3" id="KW-1185">Reference proteome</keyword>
<sequence length="62" mass="6690">MTIAPQLDRRRLAAGAAKPNTADERRRAALYVADHAHSVADCAALLDALGLTPHDARQETQQ</sequence>